<evidence type="ECO:0000313" key="4">
    <source>
        <dbReference type="EMBL" id="NIJ44121.1"/>
    </source>
</evidence>
<feature type="chain" id="PRO_5045067103" description="SbsA Ig-like domain-containing protein" evidence="2">
    <location>
        <begin position="23"/>
        <end position="526"/>
    </location>
</feature>
<dbReference type="Pfam" id="PF13205">
    <property type="entry name" value="Big_5"/>
    <property type="match status" value="1"/>
</dbReference>
<evidence type="ECO:0000256" key="2">
    <source>
        <dbReference type="SAM" id="SignalP"/>
    </source>
</evidence>
<dbReference type="InterPro" id="IPR032812">
    <property type="entry name" value="SbsA_Ig"/>
</dbReference>
<evidence type="ECO:0000259" key="3">
    <source>
        <dbReference type="Pfam" id="PF13205"/>
    </source>
</evidence>
<keyword evidence="5" id="KW-1185">Reference proteome</keyword>
<reference evidence="4 5" key="1">
    <citation type="submission" date="2020-03" db="EMBL/GenBank/DDBJ databases">
        <title>Genomic Encyclopedia of Type Strains, Phase IV (KMG-IV): sequencing the most valuable type-strain genomes for metagenomic binning, comparative biology and taxonomic classification.</title>
        <authorList>
            <person name="Goeker M."/>
        </authorList>
    </citation>
    <scope>NUCLEOTIDE SEQUENCE [LARGE SCALE GENOMIC DNA]</scope>
    <source>
        <strain evidence="4 5">DSM 101599</strain>
    </source>
</reference>
<feature type="signal peptide" evidence="2">
    <location>
        <begin position="1"/>
        <end position="22"/>
    </location>
</feature>
<proteinExistence type="predicted"/>
<evidence type="ECO:0000313" key="5">
    <source>
        <dbReference type="Proteomes" id="UP000745859"/>
    </source>
</evidence>
<dbReference type="EMBL" id="JAASQL010000001">
    <property type="protein sequence ID" value="NIJ44121.1"/>
    <property type="molecule type" value="Genomic_DNA"/>
</dbReference>
<dbReference type="Proteomes" id="UP000745859">
    <property type="component" value="Unassembled WGS sequence"/>
</dbReference>
<gene>
    <name evidence="4" type="ORF">FHR24_000560</name>
</gene>
<feature type="domain" description="SbsA Ig-like" evidence="3">
    <location>
        <begin position="31"/>
        <end position="133"/>
    </location>
</feature>
<accession>A0ABX0U940</accession>
<evidence type="ECO:0000256" key="1">
    <source>
        <dbReference type="ARBA" id="ARBA00022729"/>
    </source>
</evidence>
<sequence>MRKLLVFIIVILALKTSSCARMGSPDGGPKDSIPPVMAIAKPMNKTTSFKQQKIVILFDEYIKFEKLNSQLIISPPMEKKPEIKPLSGVSKKITIEFLDSLAPNTTYTINFGNSIVDNNEGNELGRFSYVFSTGTFLDSLSVAGKIIDPLDEEEVENISIMAYKNANDTLIGNYTPNYLTNTLKSNIYQLENLSEANYKVIALEDKNNNYKYDKGIERIGFIDHSIDLNTPIDSIDFILFKELKDNRIYSPKQTSGNQLIIGYQGNKIPSIQIKGTTPNNYLISKQPTKDSLYIWFKELVTDSLYIKVEQDTLIENYTYKLRELKKDSLELQSLIKSVLHPNDSLKFSTNNPVNFVNNDSIQLFESDSIPVSYKVISDNKKHQLWIDFERETNKNYSLILKDHAFTDFFDTKNHYKKINFSTQDSEEYGDIILDISNPNNINLIVELYNTKSKYKSTQITNSSTKISFTKLEPKEYRVRIIKDFNKNNQFDNGNFNTQTQPEIIYNFPKIINLRANSEINENISVD</sequence>
<organism evidence="4 5">
    <name type="scientific">Wenyingzhuangia heitensis</name>
    <dbReference type="NCBI Taxonomy" id="1487859"/>
    <lineage>
        <taxon>Bacteria</taxon>
        <taxon>Pseudomonadati</taxon>
        <taxon>Bacteroidota</taxon>
        <taxon>Flavobacteriia</taxon>
        <taxon>Flavobacteriales</taxon>
        <taxon>Flavobacteriaceae</taxon>
        <taxon>Wenyingzhuangia</taxon>
    </lineage>
</organism>
<comment type="caution">
    <text evidence="4">The sequence shown here is derived from an EMBL/GenBank/DDBJ whole genome shotgun (WGS) entry which is preliminary data.</text>
</comment>
<keyword evidence="1 2" id="KW-0732">Signal</keyword>
<protein>
    <recommendedName>
        <fullName evidence="3">SbsA Ig-like domain-containing protein</fullName>
    </recommendedName>
</protein>
<dbReference type="RefSeq" id="WP_167183553.1">
    <property type="nucleotide sequence ID" value="NZ_JAASQL010000001.1"/>
</dbReference>
<name>A0ABX0U940_9FLAO</name>